<feature type="compositionally biased region" description="Low complexity" evidence="1">
    <location>
        <begin position="59"/>
        <end position="72"/>
    </location>
</feature>
<dbReference type="Gene3D" id="1.25.40.20">
    <property type="entry name" value="Ankyrin repeat-containing domain"/>
    <property type="match status" value="1"/>
</dbReference>
<feature type="non-terminal residue" evidence="2">
    <location>
        <position position="1"/>
    </location>
</feature>
<dbReference type="AlphaFoldDB" id="A0A0B6YWS5"/>
<organism evidence="2">
    <name type="scientific">Arion vulgaris</name>
    <dbReference type="NCBI Taxonomy" id="1028688"/>
    <lineage>
        <taxon>Eukaryota</taxon>
        <taxon>Metazoa</taxon>
        <taxon>Spiralia</taxon>
        <taxon>Lophotrochozoa</taxon>
        <taxon>Mollusca</taxon>
        <taxon>Gastropoda</taxon>
        <taxon>Heterobranchia</taxon>
        <taxon>Euthyneura</taxon>
        <taxon>Panpulmonata</taxon>
        <taxon>Eupulmonata</taxon>
        <taxon>Stylommatophora</taxon>
        <taxon>Helicina</taxon>
        <taxon>Arionoidea</taxon>
        <taxon>Arionidae</taxon>
        <taxon>Arion</taxon>
    </lineage>
</organism>
<evidence type="ECO:0000313" key="2">
    <source>
        <dbReference type="EMBL" id="CEK59905.1"/>
    </source>
</evidence>
<feature type="non-terminal residue" evidence="2">
    <location>
        <position position="138"/>
    </location>
</feature>
<name>A0A0B6YWS5_9EUPU</name>
<dbReference type="EMBL" id="HACG01013040">
    <property type="protein sequence ID" value="CEK59905.1"/>
    <property type="molecule type" value="Transcribed_RNA"/>
</dbReference>
<evidence type="ECO:0000256" key="1">
    <source>
        <dbReference type="SAM" id="MobiDB-lite"/>
    </source>
</evidence>
<protein>
    <submittedName>
        <fullName evidence="2">Uncharacterized protein</fullName>
    </submittedName>
</protein>
<feature type="compositionally biased region" description="Polar residues" evidence="1">
    <location>
        <begin position="81"/>
        <end position="96"/>
    </location>
</feature>
<gene>
    <name evidence="2" type="primary">ORF37807</name>
</gene>
<sequence length="138" mass="14666">QRQSVQALLDCGCDINLTDNSGLTAAELADNCGQTQAAALIRGELTLSQLGIDSPSQLQNNQTHHQQTSHISIPPPPPPNFQQENSHFSRKSTYAKSNNSHHSVSPPLPPPPAQSHSISSTPSTVGSPITPPTPIHDE</sequence>
<feature type="compositionally biased region" description="Polar residues" evidence="1">
    <location>
        <begin position="118"/>
        <end position="127"/>
    </location>
</feature>
<proteinExistence type="predicted"/>
<dbReference type="InterPro" id="IPR036770">
    <property type="entry name" value="Ankyrin_rpt-contain_sf"/>
</dbReference>
<accession>A0A0B6YWS5</accession>
<reference evidence="2" key="1">
    <citation type="submission" date="2014-12" db="EMBL/GenBank/DDBJ databases">
        <title>Insight into the proteome of Arion vulgaris.</title>
        <authorList>
            <person name="Aradska J."/>
            <person name="Bulat T."/>
            <person name="Smidak R."/>
            <person name="Sarate P."/>
            <person name="Gangsoo J."/>
            <person name="Sialana F."/>
            <person name="Bilban M."/>
            <person name="Lubec G."/>
        </authorList>
    </citation>
    <scope>NUCLEOTIDE SEQUENCE</scope>
    <source>
        <tissue evidence="2">Skin</tissue>
    </source>
</reference>
<dbReference type="SUPFAM" id="SSF48403">
    <property type="entry name" value="Ankyrin repeat"/>
    <property type="match status" value="1"/>
</dbReference>
<feature type="region of interest" description="Disordered" evidence="1">
    <location>
        <begin position="52"/>
        <end position="138"/>
    </location>
</feature>
<feature type="compositionally biased region" description="Pro residues" evidence="1">
    <location>
        <begin position="129"/>
        <end position="138"/>
    </location>
</feature>